<accession>A0A816KBR5</accession>
<keyword evidence="1" id="KW-0732">Signal</keyword>
<dbReference type="Proteomes" id="UP001295469">
    <property type="component" value="Chromosome C02"/>
</dbReference>
<feature type="chain" id="PRO_5032810275" evidence="1">
    <location>
        <begin position="20"/>
        <end position="66"/>
    </location>
</feature>
<dbReference type="EMBL" id="HG994366">
    <property type="protein sequence ID" value="CAF1910071.1"/>
    <property type="molecule type" value="Genomic_DNA"/>
</dbReference>
<feature type="signal peptide" evidence="1">
    <location>
        <begin position="1"/>
        <end position="19"/>
    </location>
</feature>
<protein>
    <submittedName>
        <fullName evidence="2">(rape) hypothetical protein</fullName>
    </submittedName>
</protein>
<dbReference type="AlphaFoldDB" id="A0A816KBR5"/>
<organism evidence="2">
    <name type="scientific">Brassica napus</name>
    <name type="common">Rape</name>
    <dbReference type="NCBI Taxonomy" id="3708"/>
    <lineage>
        <taxon>Eukaryota</taxon>
        <taxon>Viridiplantae</taxon>
        <taxon>Streptophyta</taxon>
        <taxon>Embryophyta</taxon>
        <taxon>Tracheophyta</taxon>
        <taxon>Spermatophyta</taxon>
        <taxon>Magnoliopsida</taxon>
        <taxon>eudicotyledons</taxon>
        <taxon>Gunneridae</taxon>
        <taxon>Pentapetalae</taxon>
        <taxon>rosids</taxon>
        <taxon>malvids</taxon>
        <taxon>Brassicales</taxon>
        <taxon>Brassicaceae</taxon>
        <taxon>Brassiceae</taxon>
        <taxon>Brassica</taxon>
    </lineage>
</organism>
<name>A0A816KBR5_BRANA</name>
<gene>
    <name evidence="2" type="ORF">DARMORV10_C02P30670.1</name>
</gene>
<evidence type="ECO:0000256" key="1">
    <source>
        <dbReference type="SAM" id="SignalP"/>
    </source>
</evidence>
<proteinExistence type="predicted"/>
<reference evidence="2" key="1">
    <citation type="submission" date="2021-01" db="EMBL/GenBank/DDBJ databases">
        <authorList>
            <consortium name="Genoscope - CEA"/>
            <person name="William W."/>
        </authorList>
    </citation>
    <scope>NUCLEOTIDE SEQUENCE</scope>
</reference>
<evidence type="ECO:0000313" key="2">
    <source>
        <dbReference type="EMBL" id="CAF1910071.1"/>
    </source>
</evidence>
<sequence>MAISLLIRLMRILLSLARSKNMCRFWISGAEDDPTEDEPYLMPMKTIKNMMPMLELSGSLRKGNDR</sequence>